<evidence type="ECO:0000259" key="2">
    <source>
        <dbReference type="Pfam" id="PF00326"/>
    </source>
</evidence>
<organism evidence="3 4">
    <name type="scientific">[Bacillus] enclensis</name>
    <dbReference type="NCBI Taxonomy" id="1402860"/>
    <lineage>
        <taxon>Bacteria</taxon>
        <taxon>Bacillati</taxon>
        <taxon>Bacillota</taxon>
        <taxon>Bacilli</taxon>
        <taxon>Bacillales</taxon>
        <taxon>Bacillaceae</taxon>
        <taxon>Rossellomorea</taxon>
    </lineage>
</organism>
<evidence type="ECO:0000256" key="1">
    <source>
        <dbReference type="ARBA" id="ARBA00022801"/>
    </source>
</evidence>
<keyword evidence="3" id="KW-0031">Aminopeptidase</keyword>
<dbReference type="Pfam" id="PF00326">
    <property type="entry name" value="Peptidase_S9"/>
    <property type="match status" value="1"/>
</dbReference>
<dbReference type="SUPFAM" id="SSF82171">
    <property type="entry name" value="DPP6 N-terminal domain-like"/>
    <property type="match status" value="1"/>
</dbReference>
<dbReference type="GO" id="GO:0004252">
    <property type="term" value="F:serine-type endopeptidase activity"/>
    <property type="evidence" value="ECO:0007669"/>
    <property type="project" value="TreeGrafter"/>
</dbReference>
<dbReference type="PANTHER" id="PTHR42776">
    <property type="entry name" value="SERINE PEPTIDASE S9 FAMILY MEMBER"/>
    <property type="match status" value="1"/>
</dbReference>
<dbReference type="Gene3D" id="3.40.50.1820">
    <property type="entry name" value="alpha/beta hydrolase"/>
    <property type="match status" value="1"/>
</dbReference>
<dbReference type="GO" id="GO:0006508">
    <property type="term" value="P:proteolysis"/>
    <property type="evidence" value="ECO:0007669"/>
    <property type="project" value="InterPro"/>
</dbReference>
<dbReference type="OrthoDB" id="108903at2"/>
<sequence length="595" mass="67690">MEECLILLQKPEVEQYFHTVEIGTFSVSKDEKKLVFSTNLSGKYNLWAMDLPNNFPYQLTAINQSSSFIHIHEEEHLITAAFEHDGDENYQLHHLPLSGGKPVPFNKDENMSACYNACTFNHEIYYSSNHENPLLNIYRFDLKTNRKELLQSGKEAPIVVAAVSPNGSDYVFTETYTNTHAVGFYQADDKKIPLVPDPSSPHIIRDVRFADEDTIYFLTNYQEEFSYLASFTLSTNEFRQVLKLKNEEIKMLTSNGNTFYLASEKGVKDHLYQFETTTGDLASIDLPCDILKKIDASSSGTLYALAMSSHRIDNIFKREADGEWLMLTNNKALGIYDRNMIKPEVIRYPSYDGLSIEALLFKPDQDHVVKGTILWLHGGPQQAERMKYRPLIQYLVQSGYTIFAPNFRGSTGYGATFQKMVEKDWGGGPRLDCVAGMEWLIENGHASKGNISVMGGSYGGYLSLLLAGRHNEYLCAVIDIFGISNLLTFVENVPSSWRTLMNQMVGNPEEDYDKLVAASPITYVDQMSKPMFILHGKNDPRVKTEESERIVGKMKEKGISAEYLLFEDEGHGFSKKKNEMEANKRIRLFLDRIYK</sequence>
<keyword evidence="3" id="KW-0645">Protease</keyword>
<keyword evidence="1" id="KW-0378">Hydrolase</keyword>
<gene>
    <name evidence="3" type="ORF">GA0061094_2562</name>
</gene>
<dbReference type="InterPro" id="IPR011042">
    <property type="entry name" value="6-blade_b-propeller_TolB-like"/>
</dbReference>
<protein>
    <submittedName>
        <fullName evidence="3">Dipeptidyl aminopeptidase/acylaminoacyl peptidase</fullName>
    </submittedName>
</protein>
<name>A0A0V8HK09_9BACI</name>
<dbReference type="RefSeq" id="WP_058298654.1">
    <property type="nucleotide sequence ID" value="NZ_FMAU01000002.1"/>
</dbReference>
<dbReference type="InterPro" id="IPR001375">
    <property type="entry name" value="Peptidase_S9_cat"/>
</dbReference>
<dbReference type="EMBL" id="FMAU01000002">
    <property type="protein sequence ID" value="SCC11044.1"/>
    <property type="molecule type" value="Genomic_DNA"/>
</dbReference>
<dbReference type="Proteomes" id="UP000181997">
    <property type="component" value="Unassembled WGS sequence"/>
</dbReference>
<evidence type="ECO:0000313" key="4">
    <source>
        <dbReference type="Proteomes" id="UP000181997"/>
    </source>
</evidence>
<feature type="domain" description="Peptidase S9 prolyl oligopeptidase catalytic" evidence="2">
    <location>
        <begin position="392"/>
        <end position="593"/>
    </location>
</feature>
<reference evidence="4" key="1">
    <citation type="submission" date="2016-08" db="EMBL/GenBank/DDBJ databases">
        <authorList>
            <person name="Varghese N."/>
            <person name="Submissions Spin"/>
        </authorList>
    </citation>
    <scope>NUCLEOTIDE SEQUENCE [LARGE SCALE GENOMIC DNA]</scope>
    <source>
        <strain evidence="4">SGD-1123</strain>
    </source>
</reference>
<dbReference type="AlphaFoldDB" id="A0A0V8HK09"/>
<dbReference type="GO" id="GO:0004177">
    <property type="term" value="F:aminopeptidase activity"/>
    <property type="evidence" value="ECO:0007669"/>
    <property type="project" value="UniProtKB-KW"/>
</dbReference>
<evidence type="ECO:0000313" key="3">
    <source>
        <dbReference type="EMBL" id="SCC11044.1"/>
    </source>
</evidence>
<dbReference type="Gene3D" id="2.120.10.30">
    <property type="entry name" value="TolB, C-terminal domain"/>
    <property type="match status" value="1"/>
</dbReference>
<accession>A0A0V8HK09</accession>
<dbReference type="PANTHER" id="PTHR42776:SF27">
    <property type="entry name" value="DIPEPTIDYL PEPTIDASE FAMILY MEMBER 6"/>
    <property type="match status" value="1"/>
</dbReference>
<proteinExistence type="predicted"/>
<keyword evidence="4" id="KW-1185">Reference proteome</keyword>
<dbReference type="InterPro" id="IPR029058">
    <property type="entry name" value="AB_hydrolase_fold"/>
</dbReference>
<dbReference type="SUPFAM" id="SSF53474">
    <property type="entry name" value="alpha/beta-Hydrolases"/>
    <property type="match status" value="1"/>
</dbReference>